<keyword evidence="14" id="KW-1185">Reference proteome</keyword>
<accession>A0AAD7LSA2</accession>
<dbReference type="InterPro" id="IPR010402">
    <property type="entry name" value="CCT_domain"/>
</dbReference>
<keyword evidence="6" id="KW-0804">Transcription</keyword>
<dbReference type="CDD" id="cd17582">
    <property type="entry name" value="psREC_PRR"/>
    <property type="match status" value="1"/>
</dbReference>
<evidence type="ECO:0000256" key="10">
    <source>
        <dbReference type="SAM" id="MobiDB-lite"/>
    </source>
</evidence>
<evidence type="ECO:0000259" key="11">
    <source>
        <dbReference type="PROSITE" id="PS50110"/>
    </source>
</evidence>
<comment type="similarity">
    <text evidence="2">Belongs to the ARR-like family.</text>
</comment>
<feature type="compositionally biased region" description="Basic and acidic residues" evidence="10">
    <location>
        <begin position="259"/>
        <end position="277"/>
    </location>
</feature>
<evidence type="ECO:0000313" key="13">
    <source>
        <dbReference type="EMBL" id="KAJ7963414.1"/>
    </source>
</evidence>
<feature type="domain" description="CCT" evidence="12">
    <location>
        <begin position="633"/>
        <end position="675"/>
    </location>
</feature>
<dbReference type="SUPFAM" id="SSF52172">
    <property type="entry name" value="CheY-like"/>
    <property type="match status" value="1"/>
</dbReference>
<dbReference type="InterPro" id="IPR045279">
    <property type="entry name" value="ARR-like"/>
</dbReference>
<gene>
    <name evidence="13" type="ORF">O6P43_018518</name>
</gene>
<keyword evidence="7 9" id="KW-0539">Nucleus</keyword>
<dbReference type="AlphaFoldDB" id="A0AAD7LSA2"/>
<dbReference type="KEGG" id="qsa:O6P43_018518"/>
<reference evidence="13" key="1">
    <citation type="journal article" date="2023" name="Science">
        <title>Elucidation of the pathway for biosynthesis of saponin adjuvants from the soapbark tree.</title>
        <authorList>
            <person name="Reed J."/>
            <person name="Orme A."/>
            <person name="El-Demerdash A."/>
            <person name="Owen C."/>
            <person name="Martin L.B.B."/>
            <person name="Misra R.C."/>
            <person name="Kikuchi S."/>
            <person name="Rejzek M."/>
            <person name="Martin A.C."/>
            <person name="Harkess A."/>
            <person name="Leebens-Mack J."/>
            <person name="Louveau T."/>
            <person name="Stephenson M.J."/>
            <person name="Osbourn A."/>
        </authorList>
    </citation>
    <scope>NUCLEOTIDE SEQUENCE</scope>
    <source>
        <tissue evidence="13">Leaf</tissue>
    </source>
</reference>
<dbReference type="Pfam" id="PF06203">
    <property type="entry name" value="CCT"/>
    <property type="match status" value="1"/>
</dbReference>
<feature type="region of interest" description="Disordered" evidence="10">
    <location>
        <begin position="174"/>
        <end position="223"/>
    </location>
</feature>
<dbReference type="PANTHER" id="PTHR43874">
    <property type="entry name" value="TWO-COMPONENT RESPONSE REGULATOR"/>
    <property type="match status" value="1"/>
</dbReference>
<dbReference type="PANTHER" id="PTHR43874:SF146">
    <property type="entry name" value="TWO-COMPONENT RESPONSE REGULATOR-LIKE APRR9"/>
    <property type="match status" value="1"/>
</dbReference>
<evidence type="ECO:0000256" key="9">
    <source>
        <dbReference type="PROSITE-ProRule" id="PRU00357"/>
    </source>
</evidence>
<dbReference type="GO" id="GO:0005634">
    <property type="term" value="C:nucleus"/>
    <property type="evidence" value="ECO:0007669"/>
    <property type="project" value="UniProtKB-SubCell"/>
</dbReference>
<dbReference type="Pfam" id="PF00072">
    <property type="entry name" value="Response_reg"/>
    <property type="match status" value="1"/>
</dbReference>
<dbReference type="SMART" id="SM00448">
    <property type="entry name" value="REC"/>
    <property type="match status" value="1"/>
</dbReference>
<comment type="caution">
    <text evidence="8">Lacks conserved residue(s) required for the propagation of feature annotation.</text>
</comment>
<dbReference type="InterPro" id="IPR011006">
    <property type="entry name" value="CheY-like_superfamily"/>
</dbReference>
<evidence type="ECO:0000256" key="7">
    <source>
        <dbReference type="ARBA" id="ARBA00023242"/>
    </source>
</evidence>
<feature type="domain" description="Response regulatory" evidence="11">
    <location>
        <begin position="49"/>
        <end position="167"/>
    </location>
</feature>
<dbReference type="GO" id="GO:0000160">
    <property type="term" value="P:phosphorelay signal transduction system"/>
    <property type="evidence" value="ECO:0007669"/>
    <property type="project" value="UniProtKB-KW"/>
</dbReference>
<dbReference type="PROSITE" id="PS50110">
    <property type="entry name" value="RESPONSE_REGULATORY"/>
    <property type="match status" value="1"/>
</dbReference>
<evidence type="ECO:0000256" key="4">
    <source>
        <dbReference type="ARBA" id="ARBA00023015"/>
    </source>
</evidence>
<comment type="subcellular location">
    <subcellularLocation>
        <location evidence="1 9">Nucleus</location>
    </subcellularLocation>
</comment>
<sequence length="689" mass="76683">MGEVVVSSEERMDVELETEDEMKINKNENGDGTREQVRWEKFLPRMVLRVLLVEADDSTRQIIAALLRKCNYKVAAVSDGLKAWETLQKKPQDIDLILTEVELPSISGFALLSLVMEHDICKNLPVIMMSSHDSISLVLKCMLKGATDFLIKPVRRNELKNLWQHVWRRHTLGGHTSPNLSFPQGKAEETSETNTASSSDGCTDSTLKNKECSKKGSDAHSSCTRPHLEAESAYMQNMQDLSQLTQLKCRSASNLSNIDSEKHEESAKTEKELVKHDGNTGEKSIRFVSEAENCSEAFNSTDSGLKDYHGFARTVTQDEVIRPQCNRGNANMTSNIHASNNELFERSTRAIDLIGTFGNLPKTTNVNCRFDGGGTSKFDFAPHLELSLRRLCPHSLNKQATDETQALNHSNASAFSWYNGGKPLQTLFPALSSSSSKVNDDVCNSHESNQFCGNTIDTSQQHAATSHNQEKTTTLFSDQSEPAELQLPRHQLGQIPVSEMRFDNICTGYSDVFQSLFYRESGAPPVSSPKATCKLEDSPFPSNASIQPNPEIQNSEQGYQWSDGASYISMDQNVHDQNNLEPAKEVSGTYGSMVSGNATLTMVVENAPQSFNDGGHDAHDGLGTLDSHHFSQREAALTKFRLKRKDRCYEKKVRYQSRKRLAEQRPRVKGQFVRHVHAEHAVADGATGF</sequence>
<keyword evidence="5" id="KW-0090">Biological rhythms</keyword>
<evidence type="ECO:0000256" key="1">
    <source>
        <dbReference type="ARBA" id="ARBA00004123"/>
    </source>
</evidence>
<evidence type="ECO:0000313" key="14">
    <source>
        <dbReference type="Proteomes" id="UP001163823"/>
    </source>
</evidence>
<evidence type="ECO:0000256" key="8">
    <source>
        <dbReference type="PROSITE-ProRule" id="PRU00169"/>
    </source>
</evidence>
<keyword evidence="3" id="KW-0902">Two-component regulatory system</keyword>
<name>A0AAD7LSA2_QUISA</name>
<organism evidence="13 14">
    <name type="scientific">Quillaja saponaria</name>
    <name type="common">Soap bark tree</name>
    <dbReference type="NCBI Taxonomy" id="32244"/>
    <lineage>
        <taxon>Eukaryota</taxon>
        <taxon>Viridiplantae</taxon>
        <taxon>Streptophyta</taxon>
        <taxon>Embryophyta</taxon>
        <taxon>Tracheophyta</taxon>
        <taxon>Spermatophyta</taxon>
        <taxon>Magnoliopsida</taxon>
        <taxon>eudicotyledons</taxon>
        <taxon>Gunneridae</taxon>
        <taxon>Pentapetalae</taxon>
        <taxon>rosids</taxon>
        <taxon>fabids</taxon>
        <taxon>Fabales</taxon>
        <taxon>Quillajaceae</taxon>
        <taxon>Quillaja</taxon>
    </lineage>
</organism>
<dbReference type="InterPro" id="IPR001789">
    <property type="entry name" value="Sig_transdc_resp-reg_receiver"/>
</dbReference>
<keyword evidence="4" id="KW-0805">Transcription regulation</keyword>
<dbReference type="Proteomes" id="UP001163823">
    <property type="component" value="Chromosome 7"/>
</dbReference>
<proteinExistence type="inferred from homology"/>
<evidence type="ECO:0000256" key="2">
    <source>
        <dbReference type="ARBA" id="ARBA00010330"/>
    </source>
</evidence>
<dbReference type="Gene3D" id="3.40.50.2300">
    <property type="match status" value="1"/>
</dbReference>
<dbReference type="GO" id="GO:0009736">
    <property type="term" value="P:cytokinin-activated signaling pathway"/>
    <property type="evidence" value="ECO:0007669"/>
    <property type="project" value="InterPro"/>
</dbReference>
<protein>
    <submittedName>
        <fullName evidence="13">Two-component response regulator</fullName>
    </submittedName>
</protein>
<feature type="compositionally biased region" description="Basic and acidic residues" evidence="10">
    <location>
        <begin position="207"/>
        <end position="218"/>
    </location>
</feature>
<evidence type="ECO:0000256" key="6">
    <source>
        <dbReference type="ARBA" id="ARBA00023163"/>
    </source>
</evidence>
<evidence type="ECO:0000259" key="12">
    <source>
        <dbReference type="PROSITE" id="PS51017"/>
    </source>
</evidence>
<evidence type="ECO:0000256" key="5">
    <source>
        <dbReference type="ARBA" id="ARBA00023108"/>
    </source>
</evidence>
<dbReference type="EMBL" id="JARAOO010000007">
    <property type="protein sequence ID" value="KAJ7963414.1"/>
    <property type="molecule type" value="Genomic_DNA"/>
</dbReference>
<comment type="caution">
    <text evidence="13">The sequence shown here is derived from an EMBL/GenBank/DDBJ whole genome shotgun (WGS) entry which is preliminary data.</text>
</comment>
<evidence type="ECO:0000256" key="3">
    <source>
        <dbReference type="ARBA" id="ARBA00023012"/>
    </source>
</evidence>
<dbReference type="GO" id="GO:0048511">
    <property type="term" value="P:rhythmic process"/>
    <property type="evidence" value="ECO:0007669"/>
    <property type="project" value="UniProtKB-KW"/>
</dbReference>
<dbReference type="PROSITE" id="PS51017">
    <property type="entry name" value="CCT"/>
    <property type="match status" value="1"/>
</dbReference>
<feature type="region of interest" description="Disordered" evidence="10">
    <location>
        <begin position="255"/>
        <end position="277"/>
    </location>
</feature>